<comment type="caution">
    <text evidence="1">The sequence shown here is derived from an EMBL/GenBank/DDBJ whole genome shotgun (WGS) entry which is preliminary data.</text>
</comment>
<gene>
    <name evidence="1" type="ORF">H8698_07720</name>
</gene>
<evidence type="ECO:0000313" key="1">
    <source>
        <dbReference type="EMBL" id="MBC8540864.1"/>
    </source>
</evidence>
<dbReference type="Pfam" id="PF07295">
    <property type="entry name" value="DUF1451"/>
    <property type="match status" value="1"/>
</dbReference>
<sequence>MPTTGEKPGEGTYTCTNCGQQVTLDDDSDTMPPCPKCGGTEYN</sequence>
<proteinExistence type="predicted"/>
<evidence type="ECO:0000313" key="2">
    <source>
        <dbReference type="Proteomes" id="UP000611762"/>
    </source>
</evidence>
<accession>A0A926DNC4</accession>
<protein>
    <submittedName>
        <fullName evidence="1">Uncharacterized protein</fullName>
    </submittedName>
</protein>
<dbReference type="RefSeq" id="WP_249312085.1">
    <property type="nucleotide sequence ID" value="NZ_JACRSU010000002.1"/>
</dbReference>
<keyword evidence="2" id="KW-1185">Reference proteome</keyword>
<dbReference type="Proteomes" id="UP000611762">
    <property type="component" value="Unassembled WGS sequence"/>
</dbReference>
<dbReference type="InterPro" id="IPR009912">
    <property type="entry name" value="DUF1451"/>
</dbReference>
<dbReference type="AlphaFoldDB" id="A0A926DNC4"/>
<organism evidence="1 2">
    <name type="scientific">Congzhengia minquanensis</name>
    <dbReference type="NCBI Taxonomy" id="2763657"/>
    <lineage>
        <taxon>Bacteria</taxon>
        <taxon>Bacillati</taxon>
        <taxon>Bacillota</taxon>
        <taxon>Clostridia</taxon>
        <taxon>Eubacteriales</taxon>
        <taxon>Oscillospiraceae</taxon>
        <taxon>Congzhengia</taxon>
    </lineage>
</organism>
<dbReference type="Gene3D" id="2.20.28.30">
    <property type="entry name" value="RNA polymerase ii, chain L"/>
    <property type="match status" value="1"/>
</dbReference>
<name>A0A926DNC4_9FIRM</name>
<dbReference type="EMBL" id="JACRSU010000002">
    <property type="protein sequence ID" value="MBC8540864.1"/>
    <property type="molecule type" value="Genomic_DNA"/>
</dbReference>
<reference evidence="1" key="1">
    <citation type="submission" date="2020-08" db="EMBL/GenBank/DDBJ databases">
        <title>Genome public.</title>
        <authorList>
            <person name="Liu C."/>
            <person name="Sun Q."/>
        </authorList>
    </citation>
    <scope>NUCLEOTIDE SEQUENCE</scope>
    <source>
        <strain evidence="1">H8</strain>
    </source>
</reference>